<dbReference type="InterPro" id="IPR011701">
    <property type="entry name" value="MFS"/>
</dbReference>
<feature type="transmembrane region" description="Helical" evidence="7">
    <location>
        <begin position="21"/>
        <end position="42"/>
    </location>
</feature>
<dbReference type="Pfam" id="PF07690">
    <property type="entry name" value="MFS_1"/>
    <property type="match status" value="1"/>
</dbReference>
<dbReference type="RefSeq" id="WP_346031284.1">
    <property type="nucleotide sequence ID" value="NZ_BAABHV010000001.1"/>
</dbReference>
<feature type="transmembrane region" description="Helical" evidence="7">
    <location>
        <begin position="90"/>
        <end position="110"/>
    </location>
</feature>
<comment type="similarity">
    <text evidence="2">Belongs to the major facilitator superfamily.</text>
</comment>
<feature type="transmembrane region" description="Helical" evidence="7">
    <location>
        <begin position="153"/>
        <end position="174"/>
    </location>
</feature>
<organism evidence="9 10">
    <name type="scientific">Erythrobacter westpacificensis</name>
    <dbReference type="NCBI Taxonomy" id="1055231"/>
    <lineage>
        <taxon>Bacteria</taxon>
        <taxon>Pseudomonadati</taxon>
        <taxon>Pseudomonadota</taxon>
        <taxon>Alphaproteobacteria</taxon>
        <taxon>Sphingomonadales</taxon>
        <taxon>Erythrobacteraceae</taxon>
        <taxon>Erythrobacter/Porphyrobacter group</taxon>
        <taxon>Erythrobacter</taxon>
    </lineage>
</organism>
<dbReference type="InterPro" id="IPR004752">
    <property type="entry name" value="AmpG_permease/AT-1"/>
</dbReference>
<evidence type="ECO:0000256" key="4">
    <source>
        <dbReference type="ARBA" id="ARBA00022692"/>
    </source>
</evidence>
<dbReference type="SUPFAM" id="SSF103473">
    <property type="entry name" value="MFS general substrate transporter"/>
    <property type="match status" value="1"/>
</dbReference>
<feature type="transmembrane region" description="Helical" evidence="7">
    <location>
        <begin position="314"/>
        <end position="332"/>
    </location>
</feature>
<comment type="caution">
    <text evidence="9">The sequence shown here is derived from an EMBL/GenBank/DDBJ whole genome shotgun (WGS) entry which is preliminary data.</text>
</comment>
<name>A0ABP9JZN2_9SPHN</name>
<keyword evidence="6 7" id="KW-0472">Membrane</keyword>
<evidence type="ECO:0000256" key="3">
    <source>
        <dbReference type="ARBA" id="ARBA00022448"/>
    </source>
</evidence>
<protein>
    <recommendedName>
        <fullName evidence="8">Major facilitator superfamily (MFS) profile domain-containing protein</fullName>
    </recommendedName>
</protein>
<keyword evidence="4 7" id="KW-0812">Transmembrane</keyword>
<reference evidence="10" key="1">
    <citation type="journal article" date="2019" name="Int. J. Syst. Evol. Microbiol.">
        <title>The Global Catalogue of Microorganisms (GCM) 10K type strain sequencing project: providing services to taxonomists for standard genome sequencing and annotation.</title>
        <authorList>
            <consortium name="The Broad Institute Genomics Platform"/>
            <consortium name="The Broad Institute Genome Sequencing Center for Infectious Disease"/>
            <person name="Wu L."/>
            <person name="Ma J."/>
        </authorList>
    </citation>
    <scope>NUCLEOTIDE SEQUENCE [LARGE SCALE GENOMIC DNA]</scope>
    <source>
        <strain evidence="10">JCM 18014</strain>
    </source>
</reference>
<feature type="domain" description="Major facilitator superfamily (MFS) profile" evidence="8">
    <location>
        <begin position="20"/>
        <end position="433"/>
    </location>
</feature>
<evidence type="ECO:0000256" key="7">
    <source>
        <dbReference type="SAM" id="Phobius"/>
    </source>
</evidence>
<evidence type="ECO:0000313" key="9">
    <source>
        <dbReference type="EMBL" id="GAA5046567.1"/>
    </source>
</evidence>
<dbReference type="PROSITE" id="PS50850">
    <property type="entry name" value="MFS"/>
    <property type="match status" value="1"/>
</dbReference>
<keyword evidence="3" id="KW-0813">Transport</keyword>
<evidence type="ECO:0000256" key="5">
    <source>
        <dbReference type="ARBA" id="ARBA00022989"/>
    </source>
</evidence>
<dbReference type="EMBL" id="BAABHV010000001">
    <property type="protein sequence ID" value="GAA5046567.1"/>
    <property type="molecule type" value="Genomic_DNA"/>
</dbReference>
<feature type="transmembrane region" description="Helical" evidence="7">
    <location>
        <begin position="48"/>
        <end position="69"/>
    </location>
</feature>
<feature type="transmembrane region" description="Helical" evidence="7">
    <location>
        <begin position="180"/>
        <end position="201"/>
    </location>
</feature>
<feature type="transmembrane region" description="Helical" evidence="7">
    <location>
        <begin position="282"/>
        <end position="305"/>
    </location>
</feature>
<dbReference type="InterPro" id="IPR036259">
    <property type="entry name" value="MFS_trans_sf"/>
</dbReference>
<dbReference type="Proteomes" id="UP001500518">
    <property type="component" value="Unassembled WGS sequence"/>
</dbReference>
<sequence length="451" mass="48321">MATTAPAGFSLVLTENKLLRLLTLLLFYFTQGFPVGLFFYAVPTWMAANGSGTAEIASVVGISALPWSLKIINGFLIDRYTFLPMGRRRVWIIGAQGCIVLALLAGAVAYPEASDVMLLSVLGFAANAAVTFQDVGIDSLAVDIMPEEERAHAGGVMGGAQLIGIAATTAVGGWLLASYGIAVCLTIAGIVPGLVMLYGVVIRERPGERQLPWTSGTSHPRNLDIQVEAWWPLLKNSFRAIVMPISLLFVPLILARAVPWGGFEAFHPVLFQETGGWELTEYTSFISTMGFIAGVLGLVAGGWLVEKIGAQRTVVYCLLVGMVAMTAMGFAQDHWSDSRVLVGFMVAMELMQIFYFIAGITMAMRLCSPAVAATQFTIYMASGNFGRPMGAWLAAETAGAGNPQWFYWSLAATWAVVLVIAVLVTFPGENRAQHEVAEGLPQGEGPAPRVN</sequence>
<feature type="transmembrane region" description="Helical" evidence="7">
    <location>
        <begin position="405"/>
        <end position="426"/>
    </location>
</feature>
<feature type="transmembrane region" description="Helical" evidence="7">
    <location>
        <begin position="116"/>
        <end position="132"/>
    </location>
</feature>
<feature type="transmembrane region" description="Helical" evidence="7">
    <location>
        <begin position="338"/>
        <end position="359"/>
    </location>
</feature>
<feature type="transmembrane region" description="Helical" evidence="7">
    <location>
        <begin position="240"/>
        <end position="262"/>
    </location>
</feature>
<comment type="subcellular location">
    <subcellularLocation>
        <location evidence="1">Membrane</location>
        <topology evidence="1">Multi-pass membrane protein</topology>
    </subcellularLocation>
</comment>
<proteinExistence type="inferred from homology"/>
<evidence type="ECO:0000256" key="2">
    <source>
        <dbReference type="ARBA" id="ARBA00008335"/>
    </source>
</evidence>
<dbReference type="PANTHER" id="PTHR12778">
    <property type="entry name" value="SOLUTE CARRIER FAMILY 33 ACETYL-COA TRANSPORTER -RELATED"/>
    <property type="match status" value="1"/>
</dbReference>
<evidence type="ECO:0000256" key="1">
    <source>
        <dbReference type="ARBA" id="ARBA00004141"/>
    </source>
</evidence>
<evidence type="ECO:0000256" key="6">
    <source>
        <dbReference type="ARBA" id="ARBA00023136"/>
    </source>
</evidence>
<gene>
    <name evidence="9" type="ORF">GCM10023208_02080</name>
</gene>
<evidence type="ECO:0000259" key="8">
    <source>
        <dbReference type="PROSITE" id="PS50850"/>
    </source>
</evidence>
<keyword evidence="5 7" id="KW-1133">Transmembrane helix</keyword>
<dbReference type="Gene3D" id="1.20.1250.20">
    <property type="entry name" value="MFS general substrate transporter like domains"/>
    <property type="match status" value="1"/>
</dbReference>
<dbReference type="InterPro" id="IPR020846">
    <property type="entry name" value="MFS_dom"/>
</dbReference>
<evidence type="ECO:0000313" key="10">
    <source>
        <dbReference type="Proteomes" id="UP001500518"/>
    </source>
</evidence>
<accession>A0ABP9JZN2</accession>
<keyword evidence="10" id="KW-1185">Reference proteome</keyword>
<dbReference type="PANTHER" id="PTHR12778:SF10">
    <property type="entry name" value="MAJOR FACILITATOR SUPERFAMILY DOMAIN-CONTAINING PROTEIN 3"/>
    <property type="match status" value="1"/>
</dbReference>